<protein>
    <submittedName>
        <fullName evidence="2">Uncharacterized protein</fullName>
    </submittedName>
</protein>
<proteinExistence type="predicted"/>
<dbReference type="Proteomes" id="UP000317043">
    <property type="component" value="Unassembled WGS sequence"/>
</dbReference>
<reference evidence="2 3" key="1">
    <citation type="submission" date="2019-06" db="EMBL/GenBank/DDBJ databases">
        <title>Sequencing the genomes of 1000 actinobacteria strains.</title>
        <authorList>
            <person name="Klenk H.-P."/>
        </authorList>
    </citation>
    <scope>NUCLEOTIDE SEQUENCE [LARGE SCALE GENOMIC DNA]</scope>
    <source>
        <strain evidence="2 3">DSM 45928</strain>
    </source>
</reference>
<dbReference type="AlphaFoldDB" id="A0A543AZ85"/>
<feature type="compositionally biased region" description="Basic and acidic residues" evidence="1">
    <location>
        <begin position="22"/>
        <end position="41"/>
    </location>
</feature>
<evidence type="ECO:0000313" key="3">
    <source>
        <dbReference type="Proteomes" id="UP000317043"/>
    </source>
</evidence>
<name>A0A543AZ85_9ACTN</name>
<dbReference type="InParanoid" id="A0A543AZ85"/>
<dbReference type="Gene3D" id="3.90.550.10">
    <property type="entry name" value="Spore Coat Polysaccharide Biosynthesis Protein SpsA, Chain A"/>
    <property type="match status" value="1"/>
</dbReference>
<keyword evidence="3" id="KW-1185">Reference proteome</keyword>
<dbReference type="OrthoDB" id="3177103at2"/>
<dbReference type="EMBL" id="VFOW01000001">
    <property type="protein sequence ID" value="TQL77901.1"/>
    <property type="molecule type" value="Genomic_DNA"/>
</dbReference>
<accession>A0A543AZ85</accession>
<evidence type="ECO:0000313" key="2">
    <source>
        <dbReference type="EMBL" id="TQL77901.1"/>
    </source>
</evidence>
<comment type="caution">
    <text evidence="2">The sequence shown here is derived from an EMBL/GenBank/DDBJ whole genome shotgun (WGS) entry which is preliminary data.</text>
</comment>
<feature type="region of interest" description="Disordered" evidence="1">
    <location>
        <begin position="17"/>
        <end position="41"/>
    </location>
</feature>
<dbReference type="InterPro" id="IPR029044">
    <property type="entry name" value="Nucleotide-diphossugar_trans"/>
</dbReference>
<dbReference type="SUPFAM" id="SSF53448">
    <property type="entry name" value="Nucleotide-diphospho-sugar transferases"/>
    <property type="match status" value="1"/>
</dbReference>
<organism evidence="2 3">
    <name type="scientific">Stackebrandtia endophytica</name>
    <dbReference type="NCBI Taxonomy" id="1496996"/>
    <lineage>
        <taxon>Bacteria</taxon>
        <taxon>Bacillati</taxon>
        <taxon>Actinomycetota</taxon>
        <taxon>Actinomycetes</taxon>
        <taxon>Glycomycetales</taxon>
        <taxon>Glycomycetaceae</taxon>
        <taxon>Stackebrandtia</taxon>
    </lineage>
</organism>
<evidence type="ECO:0000256" key="1">
    <source>
        <dbReference type="SAM" id="MobiDB-lite"/>
    </source>
</evidence>
<dbReference type="RefSeq" id="WP_142041504.1">
    <property type="nucleotide sequence ID" value="NZ_JBHTGS010000001.1"/>
</dbReference>
<gene>
    <name evidence="2" type="ORF">FB566_3475</name>
</gene>
<sequence>MPWSFTQHLDLLTAHGIVPEPLHGDGSRTNPWRDAEGRRPVRDARRERIAVREYLDHQPTGYRDTVEKIAATLPPMHPRCRISALVPCRTEAGQIGGLLSRYADQRDLTGGPLHGDDYEVLALVNRFADEPDDGTADVVNRWSGEGLRAHAAEYIHPDGEKAPLTMARKLLADVALWRSVERPEPAGPLYLASEDADVPWLDPRQLAYMITTLDGDPGLDSVRGAQDRCPWQMARHPLLVLMRRSWNFTEALVARRSMWPDRNPGYDFTWNRLNTSGWNTAFTAEVYARVGGYSRQRPFEEDMDIGEKISAFRAYRQDGQLVPQVATVGRIPTRAEGSPRRWLYWAATGTEPYADGNDYENFFRRDHERAVKDRALTELETLAETATRLDVDRLTEAMQRDLDFLTGRCGGDGNEAVLYRRVLALIGFRPGDADIDGGRLCIRSVAGVAERLARYARYADFTVGPYPRRLPLGTAANTWRMSAVRAV</sequence>